<evidence type="ECO:0000256" key="3">
    <source>
        <dbReference type="ARBA" id="ARBA00022884"/>
    </source>
</evidence>
<proteinExistence type="inferred from homology"/>
<accession>A0A7C2UJV8</accession>
<dbReference type="GO" id="GO:0003735">
    <property type="term" value="F:structural constituent of ribosome"/>
    <property type="evidence" value="ECO:0007669"/>
    <property type="project" value="UniProtKB-UniRule"/>
</dbReference>
<dbReference type="HAMAP" id="MF_01369_A">
    <property type="entry name" value="Ribosomal_uL23_A"/>
    <property type="match status" value="1"/>
</dbReference>
<dbReference type="PANTHER" id="PTHR11620">
    <property type="entry name" value="60S RIBOSOMAL PROTEIN L23A"/>
    <property type="match status" value="1"/>
</dbReference>
<keyword evidence="3 6" id="KW-0694">RNA-binding</keyword>
<dbReference type="GO" id="GO:0019843">
    <property type="term" value="F:rRNA binding"/>
    <property type="evidence" value="ECO:0007669"/>
    <property type="project" value="UniProtKB-UniRule"/>
</dbReference>
<dbReference type="SUPFAM" id="SSF54189">
    <property type="entry name" value="Ribosomal proteins S24e, L23 and L15e"/>
    <property type="match status" value="1"/>
</dbReference>
<name>A0A7C2UJV8_9CREN</name>
<dbReference type="EMBL" id="DSFE01000094">
    <property type="protein sequence ID" value="HEU98062.1"/>
    <property type="molecule type" value="Genomic_DNA"/>
</dbReference>
<reference evidence="7" key="1">
    <citation type="journal article" date="2020" name="mSystems">
        <title>Genome- and Community-Level Interaction Insights into Carbon Utilization and Element Cycling Functions of Hydrothermarchaeota in Hydrothermal Sediment.</title>
        <authorList>
            <person name="Zhou Z."/>
            <person name="Liu Y."/>
            <person name="Xu W."/>
            <person name="Pan J."/>
            <person name="Luo Z.H."/>
            <person name="Li M."/>
        </authorList>
    </citation>
    <scope>NUCLEOTIDE SEQUENCE [LARGE SCALE GENOMIC DNA]</scope>
    <source>
        <strain evidence="7">SpSt-1259</strain>
    </source>
</reference>
<evidence type="ECO:0000256" key="4">
    <source>
        <dbReference type="ARBA" id="ARBA00022980"/>
    </source>
</evidence>
<evidence type="ECO:0000256" key="1">
    <source>
        <dbReference type="ARBA" id="ARBA00006700"/>
    </source>
</evidence>
<sequence>MSNSEQNLLYPIHTEKALYYIEKFNTIVFTVKRTATKHQIKEEFERRFGVRVEKVRTLITPKGEKRALIKIAPEFSAEEIATRVGLL</sequence>
<dbReference type="InterPro" id="IPR013025">
    <property type="entry name" value="Ribosomal_uL23-like"/>
</dbReference>
<comment type="caution">
    <text evidence="7">The sequence shown here is derived from an EMBL/GenBank/DDBJ whole genome shotgun (WGS) entry which is preliminary data.</text>
</comment>
<evidence type="ECO:0000256" key="2">
    <source>
        <dbReference type="ARBA" id="ARBA00022730"/>
    </source>
</evidence>
<comment type="subunit">
    <text evidence="6">Part of the 50S ribosomal subunit. Contacts protein L29.</text>
</comment>
<dbReference type="GO" id="GO:0005840">
    <property type="term" value="C:ribosome"/>
    <property type="evidence" value="ECO:0007669"/>
    <property type="project" value="UniProtKB-UniRule"/>
</dbReference>
<keyword evidence="4 6" id="KW-0689">Ribosomal protein</keyword>
<dbReference type="Gene3D" id="3.30.70.330">
    <property type="match status" value="1"/>
</dbReference>
<dbReference type="AlphaFoldDB" id="A0A7C2UJV8"/>
<dbReference type="NCBIfam" id="TIGR03636">
    <property type="entry name" value="uL23_arch"/>
    <property type="match status" value="1"/>
</dbReference>
<organism evidence="7">
    <name type="scientific">Fervidicoccus fontis</name>
    <dbReference type="NCBI Taxonomy" id="683846"/>
    <lineage>
        <taxon>Archaea</taxon>
        <taxon>Thermoproteota</taxon>
        <taxon>Thermoprotei</taxon>
        <taxon>Fervidicoccales</taxon>
        <taxon>Fervidicoccaceae</taxon>
        <taxon>Fervidicoccus</taxon>
    </lineage>
</organism>
<protein>
    <recommendedName>
        <fullName evidence="6">Large ribosomal subunit protein uL23</fullName>
    </recommendedName>
</protein>
<dbReference type="InterPro" id="IPR012678">
    <property type="entry name" value="Ribosomal_uL23/eL15/eS24_sf"/>
</dbReference>
<dbReference type="GO" id="GO:1990904">
    <property type="term" value="C:ribonucleoprotein complex"/>
    <property type="evidence" value="ECO:0007669"/>
    <property type="project" value="UniProtKB-KW"/>
</dbReference>
<dbReference type="GO" id="GO:0006412">
    <property type="term" value="P:translation"/>
    <property type="evidence" value="ECO:0007669"/>
    <property type="project" value="UniProtKB-UniRule"/>
</dbReference>
<evidence type="ECO:0000256" key="6">
    <source>
        <dbReference type="HAMAP-Rule" id="MF_01369"/>
    </source>
</evidence>
<dbReference type="Pfam" id="PF00276">
    <property type="entry name" value="Ribosomal_L23"/>
    <property type="match status" value="1"/>
</dbReference>
<dbReference type="NCBIfam" id="NF011118">
    <property type="entry name" value="PRK14548.1"/>
    <property type="match status" value="1"/>
</dbReference>
<dbReference type="InterPro" id="IPR012677">
    <property type="entry name" value="Nucleotide-bd_a/b_plait_sf"/>
</dbReference>
<keyword evidence="2 6" id="KW-0699">rRNA-binding</keyword>
<gene>
    <name evidence="6" type="primary">rpl23</name>
    <name evidence="7" type="ORF">ENO36_04335</name>
</gene>
<comment type="function">
    <text evidence="6">Binds to 23S rRNA. One of the proteins that surrounds the polypeptide exit tunnel on the outside of the ribosome.</text>
</comment>
<evidence type="ECO:0000256" key="5">
    <source>
        <dbReference type="ARBA" id="ARBA00023274"/>
    </source>
</evidence>
<evidence type="ECO:0000313" key="7">
    <source>
        <dbReference type="EMBL" id="HEU98062.1"/>
    </source>
</evidence>
<keyword evidence="5 6" id="KW-0687">Ribonucleoprotein</keyword>
<dbReference type="InterPro" id="IPR019985">
    <property type="entry name" value="Ribosomal_uL23"/>
</dbReference>
<dbReference type="Proteomes" id="UP000885664">
    <property type="component" value="Unassembled WGS sequence"/>
</dbReference>
<comment type="similarity">
    <text evidence="1 6">Belongs to the universal ribosomal protein uL23 family.</text>
</comment>